<evidence type="ECO:0000256" key="2">
    <source>
        <dbReference type="ARBA" id="ARBA00022737"/>
    </source>
</evidence>
<keyword evidence="7" id="KW-1185">Reference proteome</keyword>
<dbReference type="FunFam" id="2.130.10.10:FF:000044">
    <property type="entry name" value="echinoderm microtubule-associated protein-like 6 isoform X1"/>
    <property type="match status" value="1"/>
</dbReference>
<dbReference type="FunFam" id="2.130.10.10:FF:000040">
    <property type="entry name" value="echinoderm microtubule-associated protein-like 6 isoform X1"/>
    <property type="match status" value="1"/>
</dbReference>
<evidence type="ECO:0000313" key="6">
    <source>
        <dbReference type="EMBL" id="KAK7466616.1"/>
    </source>
</evidence>
<dbReference type="SMART" id="SM00320">
    <property type="entry name" value="WD40"/>
    <property type="match status" value="8"/>
</dbReference>
<protein>
    <recommendedName>
        <fullName evidence="8">HELP domain-containing protein</fullName>
    </recommendedName>
</protein>
<dbReference type="Pfam" id="PF23409">
    <property type="entry name" value="Beta-prop_EML"/>
    <property type="match status" value="1"/>
</dbReference>
<evidence type="ECO:0008006" key="8">
    <source>
        <dbReference type="Google" id="ProtNLM"/>
    </source>
</evidence>
<feature type="domain" description="EML-like second beta-propeller" evidence="5">
    <location>
        <begin position="328"/>
        <end position="566"/>
    </location>
</feature>
<reference evidence="6 7" key="1">
    <citation type="journal article" date="2023" name="Sci. Data">
        <title>Genome assembly of the Korean intertidal mud-creeper Batillaria attramentaria.</title>
        <authorList>
            <person name="Patra A.K."/>
            <person name="Ho P.T."/>
            <person name="Jun S."/>
            <person name="Lee S.J."/>
            <person name="Kim Y."/>
            <person name="Won Y.J."/>
        </authorList>
    </citation>
    <scope>NUCLEOTIDE SEQUENCE [LARGE SCALE GENOMIC DNA]</scope>
    <source>
        <strain evidence="6">Wonlab-2016</strain>
    </source>
</reference>
<dbReference type="InterPro" id="IPR055442">
    <property type="entry name" value="Beta-prop_EML-like_2nd"/>
</dbReference>
<keyword evidence="1 3" id="KW-0853">WD repeat</keyword>
<dbReference type="InterPro" id="IPR036322">
    <property type="entry name" value="WD40_repeat_dom_sf"/>
</dbReference>
<keyword evidence="2" id="KW-0677">Repeat</keyword>
<accession>A0ABD0J949</accession>
<sequence length="576" mass="63631">MADKTAPDSQLRLEWVYGYRGHQCRNNLQYNANKDLVYFVAGVGIVYNVRDNKQRFFLGHDDDIVSLAQHPDRILVATGQIGKAPYICVWDSNTTDTVSILKDGHQNGVSAMGFDKEGNRLVSVGMDQHATVNVWDWRKGKIIATARGHSDKVFDIQFHPFKDNTIVSCGVKHIKFWSLSGNTLTPKKGVFGKVGDIQTMLCLAFGADGATYSGTLSGDVYIWNENNLDRVVPAAHNGPVYTMDSSEDGFATGGKDGVAKLWDADFKNITAVNLVNAPGGYKGLCLRSVCWRGDQLLVGTQDSEIFEVQVKGRDKPLCVVQGHAEGELWALAVHPKKPIFATGSDDQTVRLWNMNNREVLSRTSVEQKVRSCAFDAEGQHLALGMTDGDLSELIHIKDRKEVIHEMKFSPCGKYLAVGSNDNFVDIYAVEQRYKRVGTCSGSSSFITHLDWSQDSKFLQTNSGAGERLFFRMPAGKQVTSTEEIQSIHWATFTGVLGAEVNGIWEKYTDTNDVNATDANFAGQVTVTGDDFGLVKLFRFPCLKKGAKFRKYVGHSAACDKCTFLTRQAASDHNRGC</sequence>
<dbReference type="EMBL" id="JACVVK020000553">
    <property type="protein sequence ID" value="KAK7466616.1"/>
    <property type="molecule type" value="Genomic_DNA"/>
</dbReference>
<organism evidence="6 7">
    <name type="scientific">Batillaria attramentaria</name>
    <dbReference type="NCBI Taxonomy" id="370345"/>
    <lineage>
        <taxon>Eukaryota</taxon>
        <taxon>Metazoa</taxon>
        <taxon>Spiralia</taxon>
        <taxon>Lophotrochozoa</taxon>
        <taxon>Mollusca</taxon>
        <taxon>Gastropoda</taxon>
        <taxon>Caenogastropoda</taxon>
        <taxon>Sorbeoconcha</taxon>
        <taxon>Cerithioidea</taxon>
        <taxon>Batillariidae</taxon>
        <taxon>Batillaria</taxon>
    </lineage>
</organism>
<evidence type="ECO:0000259" key="5">
    <source>
        <dbReference type="Pfam" id="PF23414"/>
    </source>
</evidence>
<dbReference type="InterPro" id="IPR001680">
    <property type="entry name" value="WD40_rpt"/>
</dbReference>
<dbReference type="Pfam" id="PF03451">
    <property type="entry name" value="HELP"/>
    <property type="match status" value="1"/>
</dbReference>
<dbReference type="InterPro" id="IPR055439">
    <property type="entry name" value="Beta-prop_EML_1st"/>
</dbReference>
<dbReference type="Proteomes" id="UP001519460">
    <property type="component" value="Unassembled WGS sequence"/>
</dbReference>
<proteinExistence type="predicted"/>
<evidence type="ECO:0000256" key="1">
    <source>
        <dbReference type="ARBA" id="ARBA00022574"/>
    </source>
</evidence>
<comment type="caution">
    <text evidence="6">The sequence shown here is derived from an EMBL/GenBank/DDBJ whole genome shotgun (WGS) entry which is preliminary data.</text>
</comment>
<dbReference type="Pfam" id="PF23414">
    <property type="entry name" value="Beta-prop_EML_2"/>
    <property type="match status" value="1"/>
</dbReference>
<feature type="repeat" description="WD" evidence="3">
    <location>
        <begin position="330"/>
        <end position="362"/>
    </location>
</feature>
<feature type="repeat" description="WD" evidence="3">
    <location>
        <begin position="233"/>
        <end position="263"/>
    </location>
</feature>
<dbReference type="InterPro" id="IPR050630">
    <property type="entry name" value="WD_repeat_EMAP"/>
</dbReference>
<evidence type="ECO:0000259" key="4">
    <source>
        <dbReference type="Pfam" id="PF23409"/>
    </source>
</evidence>
<dbReference type="Gene3D" id="2.130.10.10">
    <property type="entry name" value="YVTN repeat-like/Quinoprotein amine dehydrogenase"/>
    <property type="match status" value="2"/>
</dbReference>
<dbReference type="InterPro" id="IPR015943">
    <property type="entry name" value="WD40/YVTN_repeat-like_dom_sf"/>
</dbReference>
<dbReference type="SUPFAM" id="SSF50978">
    <property type="entry name" value="WD40 repeat-like"/>
    <property type="match status" value="2"/>
</dbReference>
<dbReference type="PANTHER" id="PTHR13720">
    <property type="entry name" value="WD-40 REPEAT PROTEIN"/>
    <property type="match status" value="1"/>
</dbReference>
<feature type="domain" description="EML-like first beta-propeller" evidence="4">
    <location>
        <begin position="53"/>
        <end position="307"/>
    </location>
</feature>
<dbReference type="AlphaFoldDB" id="A0ABD0J949"/>
<dbReference type="PANTHER" id="PTHR13720:SF33">
    <property type="entry name" value="HELP DOMAIN-CONTAINING PROTEIN"/>
    <property type="match status" value="1"/>
</dbReference>
<evidence type="ECO:0000256" key="3">
    <source>
        <dbReference type="PROSITE-ProRule" id="PRU00221"/>
    </source>
</evidence>
<dbReference type="PROSITE" id="PS50082">
    <property type="entry name" value="WD_REPEATS_2"/>
    <property type="match status" value="2"/>
</dbReference>
<dbReference type="InterPro" id="IPR005108">
    <property type="entry name" value="HELP"/>
</dbReference>
<name>A0ABD0J949_9CAEN</name>
<gene>
    <name evidence="6" type="ORF">BaRGS_00037273</name>
</gene>
<evidence type="ECO:0000313" key="7">
    <source>
        <dbReference type="Proteomes" id="UP001519460"/>
    </source>
</evidence>